<organism evidence="1 2">
    <name type="scientific">Steinernema carpocapsae</name>
    <name type="common">Entomopathogenic nematode</name>
    <dbReference type="NCBI Taxonomy" id="34508"/>
    <lineage>
        <taxon>Eukaryota</taxon>
        <taxon>Metazoa</taxon>
        <taxon>Ecdysozoa</taxon>
        <taxon>Nematoda</taxon>
        <taxon>Chromadorea</taxon>
        <taxon>Rhabditida</taxon>
        <taxon>Tylenchina</taxon>
        <taxon>Panagrolaimomorpha</taxon>
        <taxon>Strongyloidoidea</taxon>
        <taxon>Steinernematidae</taxon>
        <taxon>Steinernema</taxon>
    </lineage>
</organism>
<dbReference type="Proteomes" id="UP000298663">
    <property type="component" value="Unassembled WGS sequence"/>
</dbReference>
<dbReference type="AlphaFoldDB" id="A0A4V5ZYL1"/>
<proteinExistence type="predicted"/>
<reference evidence="1 2" key="2">
    <citation type="journal article" date="2019" name="G3 (Bethesda)">
        <title>Hybrid Assembly of the Genome of the Entomopathogenic Nematode Steinernema carpocapsae Identifies the X-Chromosome.</title>
        <authorList>
            <person name="Serra L."/>
            <person name="Macchietto M."/>
            <person name="Macias-Munoz A."/>
            <person name="McGill C.J."/>
            <person name="Rodriguez I.M."/>
            <person name="Rodriguez B."/>
            <person name="Murad R."/>
            <person name="Mortazavi A."/>
        </authorList>
    </citation>
    <scope>NUCLEOTIDE SEQUENCE [LARGE SCALE GENOMIC DNA]</scope>
    <source>
        <strain evidence="1 2">ALL</strain>
    </source>
</reference>
<name>A0A4V5ZYL1_STECR</name>
<gene>
    <name evidence="1" type="ORF">L596_024764</name>
</gene>
<accession>A0A4V5ZYL1</accession>
<sequence>MPEAISTRLANSCLTWIIALRHVITQFAEIGEELREPRNEPLARRTSRPTRRRFRLRRCRSAFSLAFALP</sequence>
<evidence type="ECO:0000313" key="2">
    <source>
        <dbReference type="Proteomes" id="UP000298663"/>
    </source>
</evidence>
<reference evidence="1 2" key="1">
    <citation type="journal article" date="2015" name="Genome Biol.">
        <title>Comparative genomics of Steinernema reveals deeply conserved gene regulatory networks.</title>
        <authorList>
            <person name="Dillman A.R."/>
            <person name="Macchietto M."/>
            <person name="Porter C.F."/>
            <person name="Rogers A."/>
            <person name="Williams B."/>
            <person name="Antoshechkin I."/>
            <person name="Lee M.M."/>
            <person name="Goodwin Z."/>
            <person name="Lu X."/>
            <person name="Lewis E.E."/>
            <person name="Goodrich-Blair H."/>
            <person name="Stock S.P."/>
            <person name="Adams B.J."/>
            <person name="Sternberg P.W."/>
            <person name="Mortazavi A."/>
        </authorList>
    </citation>
    <scope>NUCLEOTIDE SEQUENCE [LARGE SCALE GENOMIC DNA]</scope>
    <source>
        <strain evidence="1 2">ALL</strain>
    </source>
</reference>
<protein>
    <submittedName>
        <fullName evidence="1">Uncharacterized protein</fullName>
    </submittedName>
</protein>
<dbReference type="EMBL" id="AZBU02000009">
    <property type="protein sequence ID" value="TKR64185.1"/>
    <property type="molecule type" value="Genomic_DNA"/>
</dbReference>
<comment type="caution">
    <text evidence="1">The sequence shown here is derived from an EMBL/GenBank/DDBJ whole genome shotgun (WGS) entry which is preliminary data.</text>
</comment>
<keyword evidence="2" id="KW-1185">Reference proteome</keyword>
<evidence type="ECO:0000313" key="1">
    <source>
        <dbReference type="EMBL" id="TKR64185.1"/>
    </source>
</evidence>